<feature type="transmembrane region" description="Helical" evidence="1">
    <location>
        <begin position="30"/>
        <end position="50"/>
    </location>
</feature>
<evidence type="ECO:0000256" key="1">
    <source>
        <dbReference type="SAM" id="Phobius"/>
    </source>
</evidence>
<protein>
    <submittedName>
        <fullName evidence="2">Uncharacterized protein</fullName>
    </submittedName>
</protein>
<accession>A0A2T7NJU2</accession>
<organism evidence="2 3">
    <name type="scientific">Pomacea canaliculata</name>
    <name type="common">Golden apple snail</name>
    <dbReference type="NCBI Taxonomy" id="400727"/>
    <lineage>
        <taxon>Eukaryota</taxon>
        <taxon>Metazoa</taxon>
        <taxon>Spiralia</taxon>
        <taxon>Lophotrochozoa</taxon>
        <taxon>Mollusca</taxon>
        <taxon>Gastropoda</taxon>
        <taxon>Caenogastropoda</taxon>
        <taxon>Architaenioglossa</taxon>
        <taxon>Ampullarioidea</taxon>
        <taxon>Ampullariidae</taxon>
        <taxon>Pomacea</taxon>
    </lineage>
</organism>
<keyword evidence="3" id="KW-1185">Reference proteome</keyword>
<name>A0A2T7NJU2_POMCA</name>
<reference evidence="2 3" key="1">
    <citation type="submission" date="2018-04" db="EMBL/GenBank/DDBJ databases">
        <title>The genome of golden apple snail Pomacea canaliculata provides insight into stress tolerance and invasive adaptation.</title>
        <authorList>
            <person name="Liu C."/>
            <person name="Liu B."/>
            <person name="Ren Y."/>
            <person name="Zhang Y."/>
            <person name="Wang H."/>
            <person name="Li S."/>
            <person name="Jiang F."/>
            <person name="Yin L."/>
            <person name="Zhang G."/>
            <person name="Qian W."/>
            <person name="Fan W."/>
        </authorList>
    </citation>
    <scope>NUCLEOTIDE SEQUENCE [LARGE SCALE GENOMIC DNA]</scope>
    <source>
        <strain evidence="2">SZHN2017</strain>
        <tissue evidence="2">Muscle</tissue>
    </source>
</reference>
<keyword evidence="1" id="KW-0472">Membrane</keyword>
<keyword evidence="1" id="KW-1133">Transmembrane helix</keyword>
<dbReference type="EMBL" id="PZQS01000012">
    <property type="protein sequence ID" value="PVD21434.1"/>
    <property type="molecule type" value="Genomic_DNA"/>
</dbReference>
<dbReference type="Proteomes" id="UP000245119">
    <property type="component" value="Linkage Group LG12"/>
</dbReference>
<dbReference type="OrthoDB" id="6046730at2759"/>
<evidence type="ECO:0000313" key="2">
    <source>
        <dbReference type="EMBL" id="PVD21434.1"/>
    </source>
</evidence>
<sequence>MAVSATSWTSSAAVVGGPGGGSIWGFRRQYWGALLLLAAGCSGLYVLLYYRASSSVPSLILRHFQSFSTRVAALSSEASLPTLPHQEAAWGLTQNHRWNLSVLTSLEALRDAIANSSAPPLLTLFSSWADRPDLGLVRNLTLRNWAQLRPFVQPVLFTNSSSLAEQARAHGWQTLPVSREAVGVPILKNMYLDAMDRLQLHAVRLRQRRRAVHALAHSNLAGHTDVTTPPVRLAARACGWHARQRQYGDCARDRDF</sequence>
<dbReference type="STRING" id="400727.A0A2T7NJU2"/>
<gene>
    <name evidence="2" type="ORF">C0Q70_19607</name>
</gene>
<evidence type="ECO:0000313" key="3">
    <source>
        <dbReference type="Proteomes" id="UP000245119"/>
    </source>
</evidence>
<keyword evidence="1" id="KW-0812">Transmembrane</keyword>
<dbReference type="AlphaFoldDB" id="A0A2T7NJU2"/>
<proteinExistence type="predicted"/>
<comment type="caution">
    <text evidence="2">The sequence shown here is derived from an EMBL/GenBank/DDBJ whole genome shotgun (WGS) entry which is preliminary data.</text>
</comment>